<comment type="cofactor">
    <cofactor evidence="1">
        <name>FAD</name>
        <dbReference type="ChEBI" id="CHEBI:57692"/>
    </cofactor>
</comment>
<feature type="domain" description="Prenylcysteine lyase" evidence="9">
    <location>
        <begin position="137"/>
        <end position="524"/>
    </location>
</feature>
<keyword evidence="3" id="KW-0285">Flavoprotein</keyword>
<sequence>MNRLVAFTSLIVPWILGVTADDNSSHKVVKQVAIIGAGAAGSSTAYHLRKYAEQEGLAVNITLFEKTGRIGGRTLTVDAYGDPHQPVELGASIFVSINHILYNASRDFNLPLVNPGADEVGVLGIWDGEKFVFEQDSESWEWWSLVKLVWKYGSAPYYTRRLVRETVATFLNLYEEPYFPFRSLTTRIYELGLHRITGVTGRQFLEQNKLYGAFAHDIVQTATRVNYASNLAYIHGMGSMVSLATDGAVQVAGGNWQIFAHMVGASGSNVNLNTSVSSIALANSKDPASPSSKFVIATKGTGSSSAKAEVQDVEFDNVVIATPYQFSDITHEDGLLQQPIDEIPYTTLHVTLFATPFRFSPEFFKLEPGTTAPISVLTTLADDEEARPGPEGAGKAGFFSATLNQIVLNSKTQRQENVYKIFSPNKVTPEFLSSLLGVKIPDTFTSSVDSEDQADFEVVEPISWYHATVFHPYPQKLPRVTFQDPILREGLYYTSGMESFISTMETNALAGMNVARLIVDDYVALNDGHDKGNNASVVSESGQDQRVLGAY</sequence>
<feature type="signal peptide" evidence="8">
    <location>
        <begin position="1"/>
        <end position="20"/>
    </location>
</feature>
<dbReference type="Pfam" id="PF07156">
    <property type="entry name" value="Prenylcys_lyase"/>
    <property type="match status" value="1"/>
</dbReference>
<dbReference type="RefSeq" id="XP_045950973.1">
    <property type="nucleotide sequence ID" value="XM_046098989.1"/>
</dbReference>
<proteinExistence type="inferred from homology"/>
<evidence type="ECO:0000259" key="9">
    <source>
        <dbReference type="Pfam" id="PF07156"/>
    </source>
</evidence>
<gene>
    <name evidence="10" type="ORF">BKA67DRAFT_528872</name>
</gene>
<evidence type="ECO:0000256" key="3">
    <source>
        <dbReference type="ARBA" id="ARBA00022630"/>
    </source>
</evidence>
<evidence type="ECO:0000313" key="11">
    <source>
        <dbReference type="Proteomes" id="UP000758603"/>
    </source>
</evidence>
<feature type="chain" id="PRO_5040325142" evidence="8">
    <location>
        <begin position="21"/>
        <end position="551"/>
    </location>
</feature>
<keyword evidence="6" id="KW-0560">Oxidoreductase</keyword>
<accession>A0A9P8REN8</accession>
<dbReference type="GeneID" id="70127881"/>
<dbReference type="InterPro" id="IPR010795">
    <property type="entry name" value="Prenylcys_lyase"/>
</dbReference>
<evidence type="ECO:0000313" key="10">
    <source>
        <dbReference type="EMBL" id="KAH6638701.1"/>
    </source>
</evidence>
<reference evidence="10" key="1">
    <citation type="journal article" date="2021" name="Nat. Commun.">
        <title>Genetic determinants of endophytism in the Arabidopsis root mycobiome.</title>
        <authorList>
            <person name="Mesny F."/>
            <person name="Miyauchi S."/>
            <person name="Thiergart T."/>
            <person name="Pickel B."/>
            <person name="Atanasova L."/>
            <person name="Karlsson M."/>
            <person name="Huettel B."/>
            <person name="Barry K.W."/>
            <person name="Haridas S."/>
            <person name="Chen C."/>
            <person name="Bauer D."/>
            <person name="Andreopoulos W."/>
            <person name="Pangilinan J."/>
            <person name="LaButti K."/>
            <person name="Riley R."/>
            <person name="Lipzen A."/>
            <person name="Clum A."/>
            <person name="Drula E."/>
            <person name="Henrissat B."/>
            <person name="Kohler A."/>
            <person name="Grigoriev I.V."/>
            <person name="Martin F.M."/>
            <person name="Hacquard S."/>
        </authorList>
    </citation>
    <scope>NUCLEOTIDE SEQUENCE</scope>
    <source>
        <strain evidence="10">MPI-SDFR-AT-0073</strain>
    </source>
</reference>
<dbReference type="SUPFAM" id="SSF51905">
    <property type="entry name" value="FAD/NAD(P)-binding domain"/>
    <property type="match status" value="1"/>
</dbReference>
<keyword evidence="11" id="KW-1185">Reference proteome</keyword>
<keyword evidence="5" id="KW-0274">FAD</keyword>
<name>A0A9P8REN8_9PEZI</name>
<dbReference type="Proteomes" id="UP000758603">
    <property type="component" value="Unassembled WGS sequence"/>
</dbReference>
<dbReference type="InterPro" id="IPR036188">
    <property type="entry name" value="FAD/NAD-bd_sf"/>
</dbReference>
<evidence type="ECO:0000256" key="2">
    <source>
        <dbReference type="ARBA" id="ARBA00009967"/>
    </source>
</evidence>
<dbReference type="AlphaFoldDB" id="A0A9P8REN8"/>
<keyword evidence="7" id="KW-0325">Glycoprotein</keyword>
<evidence type="ECO:0000256" key="7">
    <source>
        <dbReference type="ARBA" id="ARBA00023180"/>
    </source>
</evidence>
<dbReference type="Pfam" id="PF13450">
    <property type="entry name" value="NAD_binding_8"/>
    <property type="match status" value="1"/>
</dbReference>
<dbReference type="InterPro" id="IPR017046">
    <property type="entry name" value="Prenylcysteine_Oxase1"/>
</dbReference>
<dbReference type="GO" id="GO:0030328">
    <property type="term" value="P:prenylcysteine catabolic process"/>
    <property type="evidence" value="ECO:0007669"/>
    <property type="project" value="InterPro"/>
</dbReference>
<dbReference type="Gene3D" id="3.50.50.60">
    <property type="entry name" value="FAD/NAD(P)-binding domain"/>
    <property type="match status" value="1"/>
</dbReference>
<dbReference type="PIRSF" id="PIRSF036292">
    <property type="entry name" value="Prenylcysteine_oxidase"/>
    <property type="match status" value="1"/>
</dbReference>
<dbReference type="OrthoDB" id="437369at2759"/>
<evidence type="ECO:0000256" key="1">
    <source>
        <dbReference type="ARBA" id="ARBA00001974"/>
    </source>
</evidence>
<keyword evidence="4 8" id="KW-0732">Signal</keyword>
<dbReference type="PANTHER" id="PTHR15944">
    <property type="entry name" value="FARNESYLCYSTEINE LYASE"/>
    <property type="match status" value="1"/>
</dbReference>
<evidence type="ECO:0000256" key="6">
    <source>
        <dbReference type="ARBA" id="ARBA00023002"/>
    </source>
</evidence>
<dbReference type="GO" id="GO:0001735">
    <property type="term" value="F:prenylcysteine oxidase activity"/>
    <property type="evidence" value="ECO:0007669"/>
    <property type="project" value="InterPro"/>
</dbReference>
<comment type="similarity">
    <text evidence="2">Belongs to the prenylcysteine oxidase family.</text>
</comment>
<protein>
    <submittedName>
        <fullName evidence="10">Prenylcysteine oxidase</fullName>
    </submittedName>
</protein>
<dbReference type="PANTHER" id="PTHR15944:SF0">
    <property type="entry name" value="PRENYLCYSTEINE LYASE DOMAIN-CONTAINING PROTEIN"/>
    <property type="match status" value="1"/>
</dbReference>
<dbReference type="EMBL" id="JAGPXC010000015">
    <property type="protein sequence ID" value="KAH6638701.1"/>
    <property type="molecule type" value="Genomic_DNA"/>
</dbReference>
<evidence type="ECO:0000256" key="4">
    <source>
        <dbReference type="ARBA" id="ARBA00022729"/>
    </source>
</evidence>
<evidence type="ECO:0000256" key="5">
    <source>
        <dbReference type="ARBA" id="ARBA00022827"/>
    </source>
</evidence>
<evidence type="ECO:0000256" key="8">
    <source>
        <dbReference type="SAM" id="SignalP"/>
    </source>
</evidence>
<comment type="caution">
    <text evidence="10">The sequence shown here is derived from an EMBL/GenBank/DDBJ whole genome shotgun (WGS) entry which is preliminary data.</text>
</comment>
<dbReference type="GO" id="GO:0030327">
    <property type="term" value="P:prenylated protein catabolic process"/>
    <property type="evidence" value="ECO:0007669"/>
    <property type="project" value="TreeGrafter"/>
</dbReference>
<organism evidence="10 11">
    <name type="scientific">Truncatella angustata</name>
    <dbReference type="NCBI Taxonomy" id="152316"/>
    <lineage>
        <taxon>Eukaryota</taxon>
        <taxon>Fungi</taxon>
        <taxon>Dikarya</taxon>
        <taxon>Ascomycota</taxon>
        <taxon>Pezizomycotina</taxon>
        <taxon>Sordariomycetes</taxon>
        <taxon>Xylariomycetidae</taxon>
        <taxon>Amphisphaeriales</taxon>
        <taxon>Sporocadaceae</taxon>
        <taxon>Truncatella</taxon>
    </lineage>
</organism>